<reference evidence="3" key="1">
    <citation type="submission" date="2003-08" db="EMBL/GenBank/DDBJ databases">
        <authorList>
            <person name="Birren B."/>
            <person name="Nusbaum C."/>
            <person name="Abebe A."/>
            <person name="Abouelleil A."/>
            <person name="Adekoya E."/>
            <person name="Ait-zahra M."/>
            <person name="Allen N."/>
            <person name="Allen T."/>
            <person name="An P."/>
            <person name="Anderson M."/>
            <person name="Anderson S."/>
            <person name="Arachchi H."/>
            <person name="Armbruster J."/>
            <person name="Bachantsang P."/>
            <person name="Baldwin J."/>
            <person name="Barry A."/>
            <person name="Bayul T."/>
            <person name="Blitshsteyn B."/>
            <person name="Bloom T."/>
            <person name="Blye J."/>
            <person name="Boguslavskiy L."/>
            <person name="Borowsky M."/>
            <person name="Boukhgalter B."/>
            <person name="Brunache A."/>
            <person name="Butler J."/>
            <person name="Calixte N."/>
            <person name="Calvo S."/>
            <person name="Camarata J."/>
            <person name="Campo K."/>
            <person name="Chang J."/>
            <person name="Cheshatsang Y."/>
            <person name="Citroen M."/>
            <person name="Collymore A."/>
            <person name="Considine T."/>
            <person name="Cook A."/>
            <person name="Cooke P."/>
            <person name="Corum B."/>
            <person name="Cuomo C."/>
            <person name="David R."/>
            <person name="Dawoe T."/>
            <person name="Degray S."/>
            <person name="Dodge S."/>
            <person name="Dooley K."/>
            <person name="Dorje P."/>
            <person name="Dorjee K."/>
            <person name="Dorris L."/>
            <person name="Duffey N."/>
            <person name="Dupes A."/>
            <person name="Elkins T."/>
            <person name="Engels R."/>
            <person name="Erickson J."/>
            <person name="Farina A."/>
            <person name="Faro S."/>
            <person name="Ferreira P."/>
            <person name="Fischer H."/>
            <person name="Fitzgerald M."/>
            <person name="Foley K."/>
            <person name="Gage D."/>
            <person name="Galagan J."/>
            <person name="Gearin G."/>
            <person name="Gnerre S."/>
            <person name="Gnirke A."/>
            <person name="Goyette A."/>
            <person name="Graham J."/>
            <person name="Grandbois E."/>
            <person name="Gyaltsen K."/>
            <person name="Hafez N."/>
            <person name="Hagopian D."/>
            <person name="Hagos B."/>
            <person name="Hall J."/>
            <person name="Hatcher B."/>
            <person name="Heller A."/>
            <person name="Higgins H."/>
            <person name="Honan T."/>
            <person name="Horn A."/>
            <person name="Houde N."/>
            <person name="Hughes L."/>
            <person name="Hulme W."/>
            <person name="Husby E."/>
            <person name="Iliev I."/>
            <person name="Jaffe D."/>
            <person name="Jones C."/>
            <person name="Kamal M."/>
            <person name="Kamat A."/>
            <person name="Kamvysselis M."/>
            <person name="Karlsson E."/>
            <person name="Kells C."/>
            <person name="Kieu A."/>
            <person name="Kisner P."/>
            <person name="Kodira C."/>
            <person name="Kulbokas E."/>
            <person name="Labutti K."/>
            <person name="Lama D."/>
            <person name="Landers T."/>
            <person name="Leger J."/>
            <person name="Levine S."/>
            <person name="Lewis D."/>
            <person name="Lewis T."/>
            <person name="Lindblad-toh K."/>
            <person name="Liu X."/>
            <person name="Lokyitsang T."/>
            <person name="Lokyitsang Y."/>
            <person name="Lucien O."/>
            <person name="Lui A."/>
            <person name="Ma L.J."/>
            <person name="Mabbitt R."/>
            <person name="Macdonald J."/>
            <person name="Maclean C."/>
            <person name="Major J."/>
            <person name="Manning J."/>
            <person name="Marabella R."/>
            <person name="Maru K."/>
            <person name="Matthews C."/>
            <person name="Mauceli E."/>
            <person name="Mccarthy M."/>
            <person name="Mcdonough S."/>
            <person name="Mcghee T."/>
            <person name="Meldrim J."/>
            <person name="Meneus L."/>
            <person name="Mesirov J."/>
            <person name="Mihalev A."/>
            <person name="Mihova T."/>
            <person name="Mikkelsen T."/>
            <person name="Mlenga V."/>
            <person name="Moru K."/>
            <person name="Mozes J."/>
            <person name="Mulrain L."/>
            <person name="Munson G."/>
            <person name="Naylor J."/>
            <person name="Newes C."/>
            <person name="Nguyen C."/>
            <person name="Nguyen N."/>
            <person name="Nguyen T."/>
            <person name="Nicol R."/>
            <person name="Nielsen C."/>
            <person name="Nizzari M."/>
            <person name="Norbu C."/>
            <person name="Norbu N."/>
            <person name="O'donnell P."/>
            <person name="Okoawo O."/>
            <person name="O'leary S."/>
            <person name="Omotosho B."/>
            <person name="O'neill K."/>
            <person name="Osman S."/>
            <person name="Parker S."/>
            <person name="Perrin D."/>
            <person name="Phunkhang P."/>
            <person name="Piqani B."/>
            <person name="Purcell S."/>
            <person name="Rachupka T."/>
            <person name="Ramasamy U."/>
            <person name="Rameau R."/>
            <person name="Ray V."/>
            <person name="Raymond C."/>
            <person name="Retta R."/>
            <person name="Richardson S."/>
            <person name="Rise C."/>
            <person name="Rodriguez J."/>
            <person name="Rogers J."/>
            <person name="Rogov P."/>
            <person name="Rutman M."/>
            <person name="Schupbach R."/>
            <person name="Seaman C."/>
            <person name="Settipalli S."/>
            <person name="Sharpe T."/>
            <person name="Sheridan J."/>
            <person name="Sherpa N."/>
            <person name="Shi J."/>
            <person name="Smirnov S."/>
            <person name="Smith C."/>
            <person name="Sougnez C."/>
            <person name="Spencer B."/>
            <person name="Stalker J."/>
            <person name="Stange-thomann N."/>
            <person name="Stavropoulos S."/>
            <person name="Stetson K."/>
            <person name="Stone C."/>
            <person name="Stone S."/>
            <person name="Stubbs M."/>
            <person name="Talamas J."/>
            <person name="Tchuinga P."/>
            <person name="Tenzing P."/>
            <person name="Tesfaye S."/>
            <person name="Theodore J."/>
            <person name="Thoulutsang Y."/>
            <person name="Topham K."/>
            <person name="Towey S."/>
            <person name="Tsamla T."/>
            <person name="Tsomo N."/>
            <person name="Vallee D."/>
            <person name="Vassiliev H."/>
            <person name="Venkataraman V."/>
            <person name="Vinson J."/>
            <person name="Vo A."/>
            <person name="Wade C."/>
            <person name="Wang S."/>
            <person name="Wangchuk T."/>
            <person name="Wangdi T."/>
            <person name="Whittaker C."/>
            <person name="Wilkinson J."/>
            <person name="Wu Y."/>
            <person name="Wyman D."/>
            <person name="Yadav S."/>
            <person name="Yang S."/>
            <person name="Yang X."/>
            <person name="Yeager S."/>
            <person name="Yee E."/>
            <person name="Young G."/>
            <person name="Zainoun J."/>
            <person name="Zembeck L."/>
            <person name="Zimmer A."/>
            <person name="Zody M."/>
            <person name="Lander E."/>
        </authorList>
    </citation>
    <scope>NUCLEOTIDE SEQUENCE [LARGE SCALE GENOMIC DNA]</scope>
</reference>
<feature type="region of interest" description="Disordered" evidence="1">
    <location>
        <begin position="1"/>
        <end position="77"/>
    </location>
</feature>
<dbReference type="Proteomes" id="UP000007875">
    <property type="component" value="Unassembled WGS sequence"/>
</dbReference>
<evidence type="ECO:0000313" key="2">
    <source>
        <dbReference type="Ensembl" id="ENSCSAVP00000017795.1"/>
    </source>
</evidence>
<evidence type="ECO:0000313" key="3">
    <source>
        <dbReference type="Proteomes" id="UP000007875"/>
    </source>
</evidence>
<protein>
    <submittedName>
        <fullName evidence="2">Uncharacterized protein</fullName>
    </submittedName>
</protein>
<name>H2ZJM9_CIOSA</name>
<organism evidence="2 3">
    <name type="scientific">Ciona savignyi</name>
    <name type="common">Pacific transparent sea squirt</name>
    <dbReference type="NCBI Taxonomy" id="51511"/>
    <lineage>
        <taxon>Eukaryota</taxon>
        <taxon>Metazoa</taxon>
        <taxon>Chordata</taxon>
        <taxon>Tunicata</taxon>
        <taxon>Ascidiacea</taxon>
        <taxon>Phlebobranchia</taxon>
        <taxon>Cionidae</taxon>
        <taxon>Ciona</taxon>
    </lineage>
</organism>
<keyword evidence="3" id="KW-1185">Reference proteome</keyword>
<evidence type="ECO:0000256" key="1">
    <source>
        <dbReference type="SAM" id="MobiDB-lite"/>
    </source>
</evidence>
<feature type="compositionally biased region" description="Polar residues" evidence="1">
    <location>
        <begin position="32"/>
        <end position="45"/>
    </location>
</feature>
<proteinExistence type="predicted"/>
<sequence length="139" mass="15731">MLSVNSPSSPSYSKDTFFVNNFENTEHKEQTQMRNNLSPDVQSKEPNGLKESLSRSKSEASGGKITSPSRTRKKTWGEKLTKKFKMIGSSSESPVSEYTCWNGEEPFDDRLPRRINHNVAPHNIHKNIGPCDSAILNRY</sequence>
<feature type="compositionally biased region" description="Low complexity" evidence="1">
    <location>
        <begin position="1"/>
        <end position="13"/>
    </location>
</feature>
<dbReference type="InParanoid" id="H2ZJM9"/>
<reference evidence="2" key="3">
    <citation type="submission" date="2025-09" db="UniProtKB">
        <authorList>
            <consortium name="Ensembl"/>
        </authorList>
    </citation>
    <scope>IDENTIFICATION</scope>
</reference>
<accession>H2ZJM9</accession>
<dbReference type="HOGENOM" id="CLU_1849573_0_0_1"/>
<reference evidence="2" key="2">
    <citation type="submission" date="2025-08" db="UniProtKB">
        <authorList>
            <consortium name="Ensembl"/>
        </authorList>
    </citation>
    <scope>IDENTIFICATION</scope>
</reference>
<dbReference type="AlphaFoldDB" id="H2ZJM9"/>
<dbReference type="Ensembl" id="ENSCSAVT00000017989.1">
    <property type="protein sequence ID" value="ENSCSAVP00000017795.1"/>
    <property type="gene ID" value="ENSCSAVG00000010477.1"/>
</dbReference>